<dbReference type="OrthoDB" id="9803333at2"/>
<accession>A0A2G1WB12</accession>
<dbReference type="InterPro" id="IPR002347">
    <property type="entry name" value="SDR_fam"/>
</dbReference>
<evidence type="ECO:0000256" key="1">
    <source>
        <dbReference type="ARBA" id="ARBA00006484"/>
    </source>
</evidence>
<organism evidence="4 5">
    <name type="scientific">Rhodopirellula bahusiensis</name>
    <dbReference type="NCBI Taxonomy" id="2014065"/>
    <lineage>
        <taxon>Bacteria</taxon>
        <taxon>Pseudomonadati</taxon>
        <taxon>Planctomycetota</taxon>
        <taxon>Planctomycetia</taxon>
        <taxon>Pirellulales</taxon>
        <taxon>Pirellulaceae</taxon>
        <taxon>Rhodopirellula</taxon>
    </lineage>
</organism>
<dbReference type="Pfam" id="PF00106">
    <property type="entry name" value="adh_short"/>
    <property type="match status" value="1"/>
</dbReference>
<evidence type="ECO:0000256" key="3">
    <source>
        <dbReference type="RuleBase" id="RU000363"/>
    </source>
</evidence>
<dbReference type="PROSITE" id="PS00061">
    <property type="entry name" value="ADH_SHORT"/>
    <property type="match status" value="1"/>
</dbReference>
<gene>
    <name evidence="4" type="ORF">CEE69_05885</name>
</gene>
<keyword evidence="5" id="KW-1185">Reference proteome</keyword>
<reference evidence="4 5" key="1">
    <citation type="submission" date="2017-06" db="EMBL/GenBank/DDBJ databases">
        <title>Description of Rhodopirellula bahusiensis sp. nov.</title>
        <authorList>
            <person name="Kizina J."/>
            <person name="Harder J."/>
        </authorList>
    </citation>
    <scope>NUCLEOTIDE SEQUENCE [LARGE SCALE GENOMIC DNA]</scope>
    <source>
        <strain evidence="4 5">SWK21</strain>
    </source>
</reference>
<evidence type="ECO:0000256" key="2">
    <source>
        <dbReference type="ARBA" id="ARBA00023002"/>
    </source>
</evidence>
<comment type="caution">
    <text evidence="4">The sequence shown here is derived from an EMBL/GenBank/DDBJ whole genome shotgun (WGS) entry which is preliminary data.</text>
</comment>
<dbReference type="InterPro" id="IPR036291">
    <property type="entry name" value="NAD(P)-bd_dom_sf"/>
</dbReference>
<dbReference type="AlphaFoldDB" id="A0A2G1WB12"/>
<dbReference type="Gene3D" id="3.40.50.720">
    <property type="entry name" value="NAD(P)-binding Rossmann-like Domain"/>
    <property type="match status" value="1"/>
</dbReference>
<dbReference type="Proteomes" id="UP000225740">
    <property type="component" value="Unassembled WGS sequence"/>
</dbReference>
<dbReference type="GO" id="GO:0016491">
    <property type="term" value="F:oxidoreductase activity"/>
    <property type="evidence" value="ECO:0007669"/>
    <property type="project" value="UniProtKB-KW"/>
</dbReference>
<dbReference type="GeneID" id="90607752"/>
<dbReference type="PRINTS" id="PR00081">
    <property type="entry name" value="GDHRDH"/>
</dbReference>
<dbReference type="PANTHER" id="PTHR24320:SF148">
    <property type="entry name" value="NAD(P)-BINDING ROSSMANN-FOLD SUPERFAMILY PROTEIN"/>
    <property type="match status" value="1"/>
</dbReference>
<sequence>MKRILITGATDGIGLETAKSLVSLGHHVLIHGRSAAKLEQVLKTLRSLSDDASIESYVADLSNMNEVEAFADAVSAKHDHLDVLINNAGVFSTSDPLTPEGLDVRFVVNTIAPYLLTKRLLPLMDSTGRVINLSSAAQSPVAMDAFRGERLLSDGEAYAQSKLALTMWSRALADSLGQDGPAVVSVNPGSLLASKMVQKAFGVPGKDISIGSKILTRAALDDEFANASGQYYNNDAGEFGPPHADALDAEKNAQIIRAIEEPLAKQLH</sequence>
<comment type="similarity">
    <text evidence="1 3">Belongs to the short-chain dehydrogenases/reductases (SDR) family.</text>
</comment>
<protein>
    <submittedName>
        <fullName evidence="4">Oxidoreductase</fullName>
    </submittedName>
</protein>
<evidence type="ECO:0000313" key="4">
    <source>
        <dbReference type="EMBL" id="PHQ36196.1"/>
    </source>
</evidence>
<evidence type="ECO:0000313" key="5">
    <source>
        <dbReference type="Proteomes" id="UP000225740"/>
    </source>
</evidence>
<dbReference type="PRINTS" id="PR00080">
    <property type="entry name" value="SDRFAMILY"/>
</dbReference>
<dbReference type="PANTHER" id="PTHR24320">
    <property type="entry name" value="RETINOL DEHYDROGENASE"/>
    <property type="match status" value="1"/>
</dbReference>
<dbReference type="EMBL" id="NIZW01000003">
    <property type="protein sequence ID" value="PHQ36196.1"/>
    <property type="molecule type" value="Genomic_DNA"/>
</dbReference>
<proteinExistence type="inferred from homology"/>
<dbReference type="RefSeq" id="WP_099259824.1">
    <property type="nucleotide sequence ID" value="NZ_NIZW01000003.1"/>
</dbReference>
<name>A0A2G1WB12_9BACT</name>
<dbReference type="SUPFAM" id="SSF51735">
    <property type="entry name" value="NAD(P)-binding Rossmann-fold domains"/>
    <property type="match status" value="1"/>
</dbReference>
<keyword evidence="2" id="KW-0560">Oxidoreductase</keyword>
<dbReference type="InterPro" id="IPR020904">
    <property type="entry name" value="Sc_DH/Rdtase_CS"/>
</dbReference>